<evidence type="ECO:0000256" key="8">
    <source>
        <dbReference type="ARBA" id="ARBA00022741"/>
    </source>
</evidence>
<evidence type="ECO:0000256" key="4">
    <source>
        <dbReference type="ARBA" id="ARBA00022475"/>
    </source>
</evidence>
<sequence>MTIAEPLTRPRTPTPAPAAAPRSPHASYAGLGVGVTAFTVAALVGRLTVLDGGSFAMVWPAAGVALVWFVLRGARPLGVDTAALFGAAFAVNFFTGAPALLAVALGGVNVLQTVVHLTLLRRFAHELGVPRPRLESLQSLATLVWTGAAAAVVAVAAGGLAVGSITHVATTPVELVVWAGRLLAGTVVVGSLGLLAAQCRQARWERVTRAVDRHPVEAVALGATTVATMALVFTVELPLAFTLVVPVVWSAKRYPTVVSALVSVVSGGVAVTFTLLGQGPFSLIDDPRLAALTVQGYVVMLSLLGLFVAIARDEREELIQRLAAAHSESRHQAQLLTSIVDSMDEGVTAVDGRGSVLIQNPAAMRMLEIDAVHSPDQLAHRGVTSDGQQIDRDRRPSVRALRGEHVHEDVLMQRRDGSTRHVRVSATPLAALSVDDVARAVMVFRDVTDEVEQEAALKAFAATVAHDLHNPLAAMIGWNEVMLEMLRSGDADPATLLRLGERLGGSADRLQELVDGLLEDAASKGRELDLARVDLGEVLRGVTHGRGAEDRVTWGPLPVVRADRLLTGQLLDNLVGNALKYVAPGTVPRVEVSADVRAPGWVTVEVADNGIGIPEGEHEHVFERFARAHGSDPAYQGTGLGLAIVKRIVTRHDGTISARPGAGGVGTVVEFTLPAA</sequence>
<dbReference type="PROSITE" id="PS50109">
    <property type="entry name" value="HIS_KIN"/>
    <property type="match status" value="1"/>
</dbReference>
<dbReference type="InterPro" id="IPR007895">
    <property type="entry name" value="MASE1"/>
</dbReference>
<feature type="transmembrane region" description="Helical" evidence="16">
    <location>
        <begin position="28"/>
        <end position="47"/>
    </location>
</feature>
<dbReference type="EMBL" id="JBHUGD010000001">
    <property type="protein sequence ID" value="MFD1945307.1"/>
    <property type="molecule type" value="Genomic_DNA"/>
</dbReference>
<keyword evidence="13 16" id="KW-0472">Membrane</keyword>
<evidence type="ECO:0000256" key="9">
    <source>
        <dbReference type="ARBA" id="ARBA00022777"/>
    </source>
</evidence>
<dbReference type="InterPro" id="IPR003594">
    <property type="entry name" value="HATPase_dom"/>
</dbReference>
<evidence type="ECO:0000256" key="16">
    <source>
        <dbReference type="SAM" id="Phobius"/>
    </source>
</evidence>
<keyword evidence="8" id="KW-0547">Nucleotide-binding</keyword>
<evidence type="ECO:0000256" key="1">
    <source>
        <dbReference type="ARBA" id="ARBA00000085"/>
    </source>
</evidence>
<dbReference type="InterPro" id="IPR050351">
    <property type="entry name" value="BphY/WalK/GraS-like"/>
</dbReference>
<evidence type="ECO:0000256" key="10">
    <source>
        <dbReference type="ARBA" id="ARBA00022840"/>
    </source>
</evidence>
<keyword evidence="19" id="KW-1185">Reference proteome</keyword>
<feature type="transmembrane region" description="Helical" evidence="16">
    <location>
        <begin position="257"/>
        <end position="277"/>
    </location>
</feature>
<dbReference type="SUPFAM" id="SSF47384">
    <property type="entry name" value="Homodimeric domain of signal transducing histidine kinase"/>
    <property type="match status" value="1"/>
</dbReference>
<keyword evidence="11 16" id="KW-1133">Transmembrane helix</keyword>
<evidence type="ECO:0000256" key="3">
    <source>
        <dbReference type="ARBA" id="ARBA00012438"/>
    </source>
</evidence>
<dbReference type="PANTHER" id="PTHR42878:SF7">
    <property type="entry name" value="SENSOR HISTIDINE KINASE GLRK"/>
    <property type="match status" value="1"/>
</dbReference>
<evidence type="ECO:0000256" key="12">
    <source>
        <dbReference type="ARBA" id="ARBA00023012"/>
    </source>
</evidence>
<organism evidence="18 19">
    <name type="scientific">Nocardioides aestuarii</name>
    <dbReference type="NCBI Taxonomy" id="252231"/>
    <lineage>
        <taxon>Bacteria</taxon>
        <taxon>Bacillati</taxon>
        <taxon>Actinomycetota</taxon>
        <taxon>Actinomycetes</taxon>
        <taxon>Propionibacteriales</taxon>
        <taxon>Nocardioidaceae</taxon>
        <taxon>Nocardioides</taxon>
    </lineage>
</organism>
<dbReference type="InterPro" id="IPR005467">
    <property type="entry name" value="His_kinase_dom"/>
</dbReference>
<feature type="transmembrane region" description="Helical" evidence="16">
    <location>
        <begin position="140"/>
        <end position="163"/>
    </location>
</feature>
<comment type="catalytic activity">
    <reaction evidence="1">
        <text>ATP + protein L-histidine = ADP + protein N-phospho-L-histidine.</text>
        <dbReference type="EC" id="2.7.13.3"/>
    </reaction>
</comment>
<evidence type="ECO:0000256" key="5">
    <source>
        <dbReference type="ARBA" id="ARBA00022553"/>
    </source>
</evidence>
<proteinExistence type="predicted"/>
<feature type="transmembrane region" description="Helical" evidence="16">
    <location>
        <begin position="53"/>
        <end position="70"/>
    </location>
</feature>
<feature type="transmembrane region" description="Helical" evidence="16">
    <location>
        <begin position="175"/>
        <end position="197"/>
    </location>
</feature>
<dbReference type="InterPro" id="IPR035965">
    <property type="entry name" value="PAS-like_dom_sf"/>
</dbReference>
<keyword evidence="9" id="KW-0418">Kinase</keyword>
<evidence type="ECO:0000256" key="13">
    <source>
        <dbReference type="ARBA" id="ARBA00023136"/>
    </source>
</evidence>
<feature type="transmembrane region" description="Helical" evidence="16">
    <location>
        <begin position="289"/>
        <end position="311"/>
    </location>
</feature>
<reference evidence="19" key="1">
    <citation type="journal article" date="2019" name="Int. J. Syst. Evol. Microbiol.">
        <title>The Global Catalogue of Microorganisms (GCM) 10K type strain sequencing project: providing services to taxonomists for standard genome sequencing and annotation.</title>
        <authorList>
            <consortium name="The Broad Institute Genomics Platform"/>
            <consortium name="The Broad Institute Genome Sequencing Center for Infectious Disease"/>
            <person name="Wu L."/>
            <person name="Ma J."/>
        </authorList>
    </citation>
    <scope>NUCLEOTIDE SEQUENCE [LARGE SCALE GENOMIC DNA]</scope>
    <source>
        <strain evidence="19">CGMCC 1.12477</strain>
    </source>
</reference>
<comment type="subcellular location">
    <subcellularLocation>
        <location evidence="2">Cell membrane</location>
        <topology evidence="2">Multi-pass membrane protein</topology>
    </subcellularLocation>
</comment>
<gene>
    <name evidence="18" type="ORF">ACFSDE_00760</name>
</gene>
<dbReference type="Gene3D" id="3.30.565.10">
    <property type="entry name" value="Histidine kinase-like ATPase, C-terminal domain"/>
    <property type="match status" value="1"/>
</dbReference>
<dbReference type="Pfam" id="PF13426">
    <property type="entry name" value="PAS_9"/>
    <property type="match status" value="1"/>
</dbReference>
<evidence type="ECO:0000256" key="7">
    <source>
        <dbReference type="ARBA" id="ARBA00022692"/>
    </source>
</evidence>
<evidence type="ECO:0000256" key="2">
    <source>
        <dbReference type="ARBA" id="ARBA00004651"/>
    </source>
</evidence>
<keyword evidence="12" id="KW-0902">Two-component regulatory system</keyword>
<name>A0ABW4TIH1_9ACTN</name>
<accession>A0ABW4TIH1</accession>
<keyword evidence="10 18" id="KW-0067">ATP-binding</keyword>
<evidence type="ECO:0000256" key="15">
    <source>
        <dbReference type="SAM" id="MobiDB-lite"/>
    </source>
</evidence>
<evidence type="ECO:0000259" key="17">
    <source>
        <dbReference type="PROSITE" id="PS50109"/>
    </source>
</evidence>
<feature type="transmembrane region" description="Helical" evidence="16">
    <location>
        <begin position="100"/>
        <end position="120"/>
    </location>
</feature>
<dbReference type="EC" id="2.7.13.3" evidence="3"/>
<dbReference type="Pfam" id="PF02518">
    <property type="entry name" value="HATPase_c"/>
    <property type="match status" value="1"/>
</dbReference>
<dbReference type="Gene3D" id="3.30.450.20">
    <property type="entry name" value="PAS domain"/>
    <property type="match status" value="1"/>
</dbReference>
<dbReference type="InterPro" id="IPR001610">
    <property type="entry name" value="PAC"/>
</dbReference>
<feature type="transmembrane region" description="Helical" evidence="16">
    <location>
        <begin position="218"/>
        <end position="245"/>
    </location>
</feature>
<dbReference type="InterPro" id="IPR003661">
    <property type="entry name" value="HisK_dim/P_dom"/>
</dbReference>
<dbReference type="RefSeq" id="WP_343915802.1">
    <property type="nucleotide sequence ID" value="NZ_BAAAJT010000002.1"/>
</dbReference>
<dbReference type="CDD" id="cd00130">
    <property type="entry name" value="PAS"/>
    <property type="match status" value="1"/>
</dbReference>
<dbReference type="PRINTS" id="PR00344">
    <property type="entry name" value="BCTRLSENSOR"/>
</dbReference>
<evidence type="ECO:0000313" key="19">
    <source>
        <dbReference type="Proteomes" id="UP001597351"/>
    </source>
</evidence>
<dbReference type="Proteomes" id="UP001597351">
    <property type="component" value="Unassembled WGS sequence"/>
</dbReference>
<keyword evidence="5" id="KW-0597">Phosphoprotein</keyword>
<dbReference type="PANTHER" id="PTHR42878">
    <property type="entry name" value="TWO-COMPONENT HISTIDINE KINASE"/>
    <property type="match status" value="1"/>
</dbReference>
<dbReference type="Pfam" id="PF05231">
    <property type="entry name" value="MASE1"/>
    <property type="match status" value="1"/>
</dbReference>
<keyword evidence="7 16" id="KW-0812">Transmembrane</keyword>
<keyword evidence="6" id="KW-0808">Transferase</keyword>
<comment type="caution">
    <text evidence="18">The sequence shown here is derived from an EMBL/GenBank/DDBJ whole genome shotgun (WGS) entry which is preliminary data.</text>
</comment>
<evidence type="ECO:0000256" key="11">
    <source>
        <dbReference type="ARBA" id="ARBA00022989"/>
    </source>
</evidence>
<dbReference type="GO" id="GO:0005524">
    <property type="term" value="F:ATP binding"/>
    <property type="evidence" value="ECO:0007669"/>
    <property type="project" value="UniProtKB-KW"/>
</dbReference>
<feature type="region of interest" description="Disordered" evidence="15">
    <location>
        <begin position="1"/>
        <end position="23"/>
    </location>
</feature>
<dbReference type="InterPro" id="IPR036890">
    <property type="entry name" value="HATPase_C_sf"/>
</dbReference>
<dbReference type="NCBIfam" id="TIGR00229">
    <property type="entry name" value="sensory_box"/>
    <property type="match status" value="1"/>
</dbReference>
<dbReference type="SUPFAM" id="SSF55874">
    <property type="entry name" value="ATPase domain of HSP90 chaperone/DNA topoisomerase II/histidine kinase"/>
    <property type="match status" value="1"/>
</dbReference>
<dbReference type="CDD" id="cd00075">
    <property type="entry name" value="HATPase"/>
    <property type="match status" value="1"/>
</dbReference>
<dbReference type="SMART" id="SM00387">
    <property type="entry name" value="HATPase_c"/>
    <property type="match status" value="1"/>
</dbReference>
<dbReference type="InterPro" id="IPR036097">
    <property type="entry name" value="HisK_dim/P_sf"/>
</dbReference>
<evidence type="ECO:0000313" key="18">
    <source>
        <dbReference type="EMBL" id="MFD1945307.1"/>
    </source>
</evidence>
<dbReference type="Gene3D" id="1.10.287.130">
    <property type="match status" value="1"/>
</dbReference>
<dbReference type="Pfam" id="PF00512">
    <property type="entry name" value="HisKA"/>
    <property type="match status" value="1"/>
</dbReference>
<evidence type="ECO:0000256" key="6">
    <source>
        <dbReference type="ARBA" id="ARBA00022679"/>
    </source>
</evidence>
<dbReference type="SMART" id="SM00388">
    <property type="entry name" value="HisKA"/>
    <property type="match status" value="1"/>
</dbReference>
<evidence type="ECO:0000256" key="14">
    <source>
        <dbReference type="ARBA" id="ARBA00039401"/>
    </source>
</evidence>
<feature type="compositionally biased region" description="Low complexity" evidence="15">
    <location>
        <begin position="1"/>
        <end position="11"/>
    </location>
</feature>
<feature type="domain" description="Histidine kinase" evidence="17">
    <location>
        <begin position="463"/>
        <end position="676"/>
    </location>
</feature>
<dbReference type="InterPro" id="IPR004358">
    <property type="entry name" value="Sig_transdc_His_kin-like_C"/>
</dbReference>
<dbReference type="InterPro" id="IPR000014">
    <property type="entry name" value="PAS"/>
</dbReference>
<dbReference type="SUPFAM" id="SSF55785">
    <property type="entry name" value="PYP-like sensor domain (PAS domain)"/>
    <property type="match status" value="1"/>
</dbReference>
<dbReference type="SMART" id="SM00086">
    <property type="entry name" value="PAC"/>
    <property type="match status" value="1"/>
</dbReference>
<protein>
    <recommendedName>
        <fullName evidence="14">Sensor-like histidine kinase SenX3</fullName>
        <ecNumber evidence="3">2.7.13.3</ecNumber>
    </recommendedName>
</protein>
<dbReference type="CDD" id="cd00082">
    <property type="entry name" value="HisKA"/>
    <property type="match status" value="1"/>
</dbReference>
<keyword evidence="4" id="KW-1003">Cell membrane</keyword>